<dbReference type="RefSeq" id="WP_279966682.1">
    <property type="nucleotide sequence ID" value="NZ_CP122537.1"/>
</dbReference>
<keyword evidence="3" id="KW-1185">Reference proteome</keyword>
<dbReference type="EMBL" id="CP122537">
    <property type="protein sequence ID" value="WGH79745.1"/>
    <property type="molecule type" value="Genomic_DNA"/>
</dbReference>
<proteinExistence type="predicted"/>
<keyword evidence="2" id="KW-0378">Hydrolase</keyword>
<feature type="domain" description="Glutamine amidotransferase" evidence="1">
    <location>
        <begin position="55"/>
        <end position="179"/>
    </location>
</feature>
<evidence type="ECO:0000313" key="2">
    <source>
        <dbReference type="EMBL" id="WGH79745.1"/>
    </source>
</evidence>
<gene>
    <name evidence="2" type="ORF">P8627_05645</name>
</gene>
<name>A0ABY8LHV6_9RHOB</name>
<sequence>MKIGILMAGHTSAEIAARHGDFDAMFRRLLDGHGFTFETWDVEGMDFPDAPSAADGWLVSGSKHGAYEDHAFIPPLEAFIRDVHAARVPLAGICFGHQIVAQALGGAVVKHPDGWALGHSRYALPGGEEIALNAWHQDQVVALPPGARVLASNAFCPVAAMAVGDHVLTVQAHPEFSNAVLDDYVRTRRGTGSYPEDRMDAAADTSRPIDDARLGRAIADFFKTGVPHV</sequence>
<dbReference type="EC" id="3.4.-.-" evidence="2"/>
<dbReference type="Gene3D" id="3.40.50.880">
    <property type="match status" value="1"/>
</dbReference>
<dbReference type="Pfam" id="PF00117">
    <property type="entry name" value="GATase"/>
    <property type="match status" value="1"/>
</dbReference>
<dbReference type="Proteomes" id="UP001243420">
    <property type="component" value="Chromosome"/>
</dbReference>
<dbReference type="InterPro" id="IPR017926">
    <property type="entry name" value="GATASE"/>
</dbReference>
<evidence type="ECO:0000259" key="1">
    <source>
        <dbReference type="Pfam" id="PF00117"/>
    </source>
</evidence>
<dbReference type="PANTHER" id="PTHR42695">
    <property type="entry name" value="GLUTAMINE AMIDOTRANSFERASE YLR126C-RELATED"/>
    <property type="match status" value="1"/>
</dbReference>
<dbReference type="PROSITE" id="PS51273">
    <property type="entry name" value="GATASE_TYPE_1"/>
    <property type="match status" value="1"/>
</dbReference>
<keyword evidence="2" id="KW-0315">Glutamine amidotransferase</keyword>
<organism evidence="2 3">
    <name type="scientific">Jannaschia ovalis</name>
    <dbReference type="NCBI Taxonomy" id="3038773"/>
    <lineage>
        <taxon>Bacteria</taxon>
        <taxon>Pseudomonadati</taxon>
        <taxon>Pseudomonadota</taxon>
        <taxon>Alphaproteobacteria</taxon>
        <taxon>Rhodobacterales</taxon>
        <taxon>Roseobacteraceae</taxon>
        <taxon>Jannaschia</taxon>
    </lineage>
</organism>
<dbReference type="InterPro" id="IPR044992">
    <property type="entry name" value="ChyE-like"/>
</dbReference>
<dbReference type="GO" id="GO:0016787">
    <property type="term" value="F:hydrolase activity"/>
    <property type="evidence" value="ECO:0007669"/>
    <property type="project" value="UniProtKB-KW"/>
</dbReference>
<dbReference type="SUPFAM" id="SSF52317">
    <property type="entry name" value="Class I glutamine amidotransferase-like"/>
    <property type="match status" value="1"/>
</dbReference>
<dbReference type="InterPro" id="IPR029062">
    <property type="entry name" value="Class_I_gatase-like"/>
</dbReference>
<protein>
    <submittedName>
        <fullName evidence="2">Type 1 glutamine amidotransferase</fullName>
        <ecNumber evidence="2">3.4.-.-</ecNumber>
    </submittedName>
</protein>
<dbReference type="PANTHER" id="PTHR42695:SF5">
    <property type="entry name" value="GLUTAMINE AMIDOTRANSFERASE YLR126C-RELATED"/>
    <property type="match status" value="1"/>
</dbReference>
<reference evidence="2 3" key="1">
    <citation type="submission" date="2023-04" db="EMBL/GenBank/DDBJ databases">
        <title>Jannaschia ovalis sp. nov., a marine bacterium isolated from sea tidal flat.</title>
        <authorList>
            <person name="Kwon D.Y."/>
            <person name="Kim J.-J."/>
        </authorList>
    </citation>
    <scope>NUCLEOTIDE SEQUENCE [LARGE SCALE GENOMIC DNA]</scope>
    <source>
        <strain evidence="2 3">GRR-S6-38</strain>
    </source>
</reference>
<evidence type="ECO:0000313" key="3">
    <source>
        <dbReference type="Proteomes" id="UP001243420"/>
    </source>
</evidence>
<dbReference type="CDD" id="cd01741">
    <property type="entry name" value="GATase1_1"/>
    <property type="match status" value="1"/>
</dbReference>
<accession>A0ABY8LHV6</accession>